<feature type="domain" description="SnoaL-like" evidence="1">
    <location>
        <begin position="13"/>
        <end position="124"/>
    </location>
</feature>
<evidence type="ECO:0000313" key="2">
    <source>
        <dbReference type="EMBL" id="MCY1083193.1"/>
    </source>
</evidence>
<dbReference type="Gene3D" id="3.10.450.50">
    <property type="match status" value="1"/>
</dbReference>
<organism evidence="2 3">
    <name type="scientific">Archangium lansingense</name>
    <dbReference type="NCBI Taxonomy" id="2995310"/>
    <lineage>
        <taxon>Bacteria</taxon>
        <taxon>Pseudomonadati</taxon>
        <taxon>Myxococcota</taxon>
        <taxon>Myxococcia</taxon>
        <taxon>Myxococcales</taxon>
        <taxon>Cystobacterineae</taxon>
        <taxon>Archangiaceae</taxon>
        <taxon>Archangium</taxon>
    </lineage>
</organism>
<dbReference type="Pfam" id="PF13474">
    <property type="entry name" value="SnoaL_3"/>
    <property type="match status" value="1"/>
</dbReference>
<dbReference type="EMBL" id="JAPNKA010000001">
    <property type="protein sequence ID" value="MCY1083193.1"/>
    <property type="molecule type" value="Genomic_DNA"/>
</dbReference>
<protein>
    <submittedName>
        <fullName evidence="2">Nuclear transport factor 2 family protein</fullName>
    </submittedName>
</protein>
<keyword evidence="3" id="KW-1185">Reference proteome</keyword>
<gene>
    <name evidence="2" type="ORF">OV287_53030</name>
</gene>
<name>A0ABT4ANB9_9BACT</name>
<dbReference type="InterPro" id="IPR037401">
    <property type="entry name" value="SnoaL-like"/>
</dbReference>
<evidence type="ECO:0000259" key="1">
    <source>
        <dbReference type="Pfam" id="PF13474"/>
    </source>
</evidence>
<proteinExistence type="predicted"/>
<dbReference type="RefSeq" id="WP_267541732.1">
    <property type="nucleotide sequence ID" value="NZ_JAPNKA010000001.1"/>
</dbReference>
<comment type="caution">
    <text evidence="2">The sequence shown here is derived from an EMBL/GenBank/DDBJ whole genome shotgun (WGS) entry which is preliminary data.</text>
</comment>
<reference evidence="2 3" key="1">
    <citation type="submission" date="2022-11" db="EMBL/GenBank/DDBJ databases">
        <title>Minimal conservation of predation-associated metabolite biosynthetic gene clusters underscores biosynthetic potential of Myxococcota including descriptions for ten novel species: Archangium lansinium sp. nov., Myxococcus landrumus sp. nov., Nannocystis bai.</title>
        <authorList>
            <person name="Ahearne A."/>
            <person name="Stevens C."/>
            <person name="Phillips K."/>
        </authorList>
    </citation>
    <scope>NUCLEOTIDE SEQUENCE [LARGE SCALE GENOMIC DNA]</scope>
    <source>
        <strain evidence="2 3">MIWBW</strain>
    </source>
</reference>
<dbReference type="SUPFAM" id="SSF54427">
    <property type="entry name" value="NTF2-like"/>
    <property type="match status" value="1"/>
</dbReference>
<dbReference type="Proteomes" id="UP001207654">
    <property type="component" value="Unassembled WGS sequence"/>
</dbReference>
<evidence type="ECO:0000313" key="3">
    <source>
        <dbReference type="Proteomes" id="UP001207654"/>
    </source>
</evidence>
<accession>A0ABT4ANB9</accession>
<dbReference type="InterPro" id="IPR032710">
    <property type="entry name" value="NTF2-like_dom_sf"/>
</dbReference>
<sequence length="137" mass="15352">MRESRELRDLHIRLCEAYARGDTGFIERLFSREAGSLNIGTDPHEWWMGSDRILQAWKAQFQALGGRVPLVAGDPQAWQEGSVGWVADQPRLQTPDGDLPMRLTCVFHQEEGEWRLVQTHASLGVANEASVGSELPV</sequence>